<dbReference type="OrthoDB" id="1684580at2"/>
<reference evidence="3" key="1">
    <citation type="submission" date="2016-11" db="EMBL/GenBank/DDBJ databases">
        <authorList>
            <person name="Varghese N."/>
            <person name="Submissions S."/>
        </authorList>
    </citation>
    <scope>NUCLEOTIDE SEQUENCE [LARGE SCALE GENOMIC DNA]</scope>
    <source>
        <strain evidence="3">DSM 17957</strain>
    </source>
</reference>
<feature type="transmembrane region" description="Helical" evidence="1">
    <location>
        <begin position="20"/>
        <end position="42"/>
    </location>
</feature>
<dbReference type="STRING" id="1121919.SAMN02745975_01482"/>
<dbReference type="RefSeq" id="WP_110940704.1">
    <property type="nucleotide sequence ID" value="NZ_FQZV01000016.1"/>
</dbReference>
<name>A0A1M6H894_9FIRM</name>
<keyword evidence="3" id="KW-1185">Reference proteome</keyword>
<accession>A0A1M6H894</accession>
<keyword evidence="1" id="KW-0472">Membrane</keyword>
<evidence type="ECO:0000256" key="1">
    <source>
        <dbReference type="SAM" id="Phobius"/>
    </source>
</evidence>
<proteinExistence type="predicted"/>
<dbReference type="EMBL" id="FQZV01000016">
    <property type="protein sequence ID" value="SHJ18417.1"/>
    <property type="molecule type" value="Genomic_DNA"/>
</dbReference>
<gene>
    <name evidence="2" type="ORF">SAMN02745975_01482</name>
</gene>
<organism evidence="2 3">
    <name type="scientific">Geosporobacter subterraneus DSM 17957</name>
    <dbReference type="NCBI Taxonomy" id="1121919"/>
    <lineage>
        <taxon>Bacteria</taxon>
        <taxon>Bacillati</taxon>
        <taxon>Bacillota</taxon>
        <taxon>Clostridia</taxon>
        <taxon>Peptostreptococcales</taxon>
        <taxon>Thermotaleaceae</taxon>
        <taxon>Geosporobacter</taxon>
    </lineage>
</organism>
<keyword evidence="1" id="KW-1133">Transmembrane helix</keyword>
<keyword evidence="1" id="KW-0812">Transmembrane</keyword>
<dbReference type="Proteomes" id="UP000184536">
    <property type="component" value="Unassembled WGS sequence"/>
</dbReference>
<sequence>MIYEFMRLMAGKYLRALIDYYIANQNVFNAIVVVGGFMWIFFKQKGHGETKKSKNFFGIEIKEK</sequence>
<evidence type="ECO:0000313" key="2">
    <source>
        <dbReference type="EMBL" id="SHJ18417.1"/>
    </source>
</evidence>
<dbReference type="AlphaFoldDB" id="A0A1M6H894"/>
<protein>
    <submittedName>
        <fullName evidence="2">Uncharacterized protein</fullName>
    </submittedName>
</protein>
<evidence type="ECO:0000313" key="3">
    <source>
        <dbReference type="Proteomes" id="UP000184536"/>
    </source>
</evidence>